<dbReference type="InterPro" id="IPR014284">
    <property type="entry name" value="RNA_pol_sigma-70_dom"/>
</dbReference>
<evidence type="ECO:0000256" key="2">
    <source>
        <dbReference type="ARBA" id="ARBA00023015"/>
    </source>
</evidence>
<evidence type="ECO:0000256" key="3">
    <source>
        <dbReference type="ARBA" id="ARBA00023082"/>
    </source>
</evidence>
<keyword evidence="4" id="KW-0238">DNA-binding</keyword>
<evidence type="ECO:0000256" key="5">
    <source>
        <dbReference type="ARBA" id="ARBA00023163"/>
    </source>
</evidence>
<dbReference type="InterPro" id="IPR039425">
    <property type="entry name" value="RNA_pol_sigma-70-like"/>
</dbReference>
<comment type="similarity">
    <text evidence="1">Belongs to the sigma-70 factor family. ECF subfamily.</text>
</comment>
<gene>
    <name evidence="8" type="ORF">LRS13_02015</name>
</gene>
<keyword evidence="3" id="KW-0731">Sigma factor</keyword>
<dbReference type="EMBL" id="CP088295">
    <property type="protein sequence ID" value="UUY04332.1"/>
    <property type="molecule type" value="Genomic_DNA"/>
</dbReference>
<name>A0ABY5PIF1_9ACTN</name>
<evidence type="ECO:0000259" key="6">
    <source>
        <dbReference type="Pfam" id="PF04542"/>
    </source>
</evidence>
<dbReference type="Pfam" id="PF04542">
    <property type="entry name" value="Sigma70_r2"/>
    <property type="match status" value="1"/>
</dbReference>
<dbReference type="SUPFAM" id="SSF88659">
    <property type="entry name" value="Sigma3 and sigma4 domains of RNA polymerase sigma factors"/>
    <property type="match status" value="1"/>
</dbReference>
<dbReference type="PANTHER" id="PTHR43133:SF8">
    <property type="entry name" value="RNA POLYMERASE SIGMA FACTOR HI_1459-RELATED"/>
    <property type="match status" value="1"/>
</dbReference>
<sequence length="167" mass="18445">MEPPSAGFDALYRACVGDLFAYVRTLLRDDAAAEDVTALAFERAYRRRERYDAAKGTQRAWLFGIARNAALDELRKRGRTTALEHDVPGDPAVDDPLVHAERSARRAQVRVAMERLGARDRELIALKFFAGLDNAELAEVLGVSESNAGTKLHRAMTKLRSACDVTA</sequence>
<evidence type="ECO:0000313" key="8">
    <source>
        <dbReference type="EMBL" id="UUY04332.1"/>
    </source>
</evidence>
<evidence type="ECO:0000256" key="1">
    <source>
        <dbReference type="ARBA" id="ARBA00010641"/>
    </source>
</evidence>
<feature type="domain" description="RNA polymerase sigma factor 70 region 4 type 2" evidence="7">
    <location>
        <begin position="107"/>
        <end position="159"/>
    </location>
</feature>
<dbReference type="CDD" id="cd06171">
    <property type="entry name" value="Sigma70_r4"/>
    <property type="match status" value="1"/>
</dbReference>
<dbReference type="Gene3D" id="1.10.1740.10">
    <property type="match status" value="1"/>
</dbReference>
<dbReference type="InterPro" id="IPR007627">
    <property type="entry name" value="RNA_pol_sigma70_r2"/>
</dbReference>
<keyword evidence="5" id="KW-0804">Transcription</keyword>
<dbReference type="InterPro" id="IPR036388">
    <property type="entry name" value="WH-like_DNA-bd_sf"/>
</dbReference>
<reference evidence="9" key="1">
    <citation type="submission" date="2021-11" db="EMBL/GenBank/DDBJ databases">
        <title>Cultivation dependent microbiological survey of springs from the worlds oldest radium mine currently devoted to the extraction of radon-saturated water.</title>
        <authorList>
            <person name="Kapinusova G."/>
            <person name="Smrhova T."/>
            <person name="Strejcek M."/>
            <person name="Suman J."/>
            <person name="Jani K."/>
            <person name="Pajer P."/>
            <person name="Uhlik O."/>
        </authorList>
    </citation>
    <scope>NUCLEOTIDE SEQUENCE [LARGE SCALE GENOMIC DNA]</scope>
    <source>
        <strain evidence="9">J379</strain>
    </source>
</reference>
<dbReference type="InterPro" id="IPR013325">
    <property type="entry name" value="RNA_pol_sigma_r2"/>
</dbReference>
<dbReference type="InterPro" id="IPR013324">
    <property type="entry name" value="RNA_pol_sigma_r3/r4-like"/>
</dbReference>
<evidence type="ECO:0000256" key="4">
    <source>
        <dbReference type="ARBA" id="ARBA00023125"/>
    </source>
</evidence>
<evidence type="ECO:0000313" key="9">
    <source>
        <dbReference type="Proteomes" id="UP001058860"/>
    </source>
</evidence>
<dbReference type="PANTHER" id="PTHR43133">
    <property type="entry name" value="RNA POLYMERASE ECF-TYPE SIGMA FACTO"/>
    <property type="match status" value="1"/>
</dbReference>
<protein>
    <submittedName>
        <fullName evidence="8">Sigma-70 family RNA polymerase sigma factor</fullName>
    </submittedName>
</protein>
<feature type="domain" description="RNA polymerase sigma-70 region 2" evidence="6">
    <location>
        <begin position="11"/>
        <end position="80"/>
    </location>
</feature>
<keyword evidence="9" id="KW-1185">Reference proteome</keyword>
<dbReference type="Gene3D" id="1.10.10.10">
    <property type="entry name" value="Winged helix-like DNA-binding domain superfamily/Winged helix DNA-binding domain"/>
    <property type="match status" value="1"/>
</dbReference>
<dbReference type="SUPFAM" id="SSF88946">
    <property type="entry name" value="Sigma2 domain of RNA polymerase sigma factors"/>
    <property type="match status" value="1"/>
</dbReference>
<keyword evidence="2" id="KW-0805">Transcription regulation</keyword>
<proteinExistence type="inferred from homology"/>
<dbReference type="InterPro" id="IPR013249">
    <property type="entry name" value="RNA_pol_sigma70_r4_t2"/>
</dbReference>
<organism evidence="8 9">
    <name type="scientific">Svornostia abyssi</name>
    <dbReference type="NCBI Taxonomy" id="2898438"/>
    <lineage>
        <taxon>Bacteria</taxon>
        <taxon>Bacillati</taxon>
        <taxon>Actinomycetota</taxon>
        <taxon>Thermoleophilia</taxon>
        <taxon>Solirubrobacterales</taxon>
        <taxon>Baekduiaceae</taxon>
        <taxon>Svornostia</taxon>
    </lineage>
</organism>
<dbReference type="NCBIfam" id="TIGR02937">
    <property type="entry name" value="sigma70-ECF"/>
    <property type="match status" value="1"/>
</dbReference>
<dbReference type="Pfam" id="PF08281">
    <property type="entry name" value="Sigma70_r4_2"/>
    <property type="match status" value="1"/>
</dbReference>
<evidence type="ECO:0000259" key="7">
    <source>
        <dbReference type="Pfam" id="PF08281"/>
    </source>
</evidence>
<dbReference type="RefSeq" id="WP_353864816.1">
    <property type="nucleotide sequence ID" value="NZ_CP088295.1"/>
</dbReference>
<accession>A0ABY5PIF1</accession>
<dbReference type="Proteomes" id="UP001058860">
    <property type="component" value="Chromosome"/>
</dbReference>